<dbReference type="EMBL" id="CP143789">
    <property type="protein sequence ID" value="WVN89560.1"/>
    <property type="molecule type" value="Genomic_DNA"/>
</dbReference>
<reference evidence="5" key="1">
    <citation type="submission" date="2016-06" db="EMBL/GenBank/DDBJ databases">
        <authorList>
            <person name="Cuomo C."/>
            <person name="Litvintseva A."/>
            <person name="Heitman J."/>
            <person name="Chen Y."/>
            <person name="Sun S."/>
            <person name="Springer D."/>
            <person name="Dromer F."/>
            <person name="Young S."/>
            <person name="Zeng Q."/>
            <person name="Chapman S."/>
            <person name="Gujja S."/>
            <person name="Saif S."/>
            <person name="Birren B."/>
        </authorList>
    </citation>
    <scope>NUCLEOTIDE SEQUENCE</scope>
    <source>
        <strain evidence="5">CBS 7841</strain>
    </source>
</reference>
<dbReference type="InterPro" id="IPR024977">
    <property type="entry name" value="Apc4-like_WD40_dom"/>
</dbReference>
<dbReference type="PANTHER" id="PTHR19857:SF8">
    <property type="entry name" value="ANGIO-ASSOCIATED MIGRATORY CELL PROTEIN"/>
    <property type="match status" value="1"/>
</dbReference>
<keyword evidence="1 3" id="KW-0853">WD repeat</keyword>
<gene>
    <name evidence="5" type="ORF">L203_104785</name>
</gene>
<dbReference type="Pfam" id="PF12894">
    <property type="entry name" value="ANAPC4_WD40"/>
    <property type="match status" value="1"/>
</dbReference>
<keyword evidence="2" id="KW-0677">Repeat</keyword>
<evidence type="ECO:0000313" key="5">
    <source>
        <dbReference type="EMBL" id="WVN89560.1"/>
    </source>
</evidence>
<dbReference type="InterPro" id="IPR036322">
    <property type="entry name" value="WD40_repeat_dom_sf"/>
</dbReference>
<evidence type="ECO:0000256" key="3">
    <source>
        <dbReference type="PROSITE-ProRule" id="PRU00221"/>
    </source>
</evidence>
<feature type="repeat" description="WD" evidence="3">
    <location>
        <begin position="239"/>
        <end position="280"/>
    </location>
</feature>
<feature type="repeat" description="WD" evidence="3">
    <location>
        <begin position="136"/>
        <end position="167"/>
    </location>
</feature>
<dbReference type="PROSITE" id="PS50082">
    <property type="entry name" value="WD_REPEATS_2"/>
    <property type="match status" value="4"/>
</dbReference>
<dbReference type="Gene3D" id="2.130.10.10">
    <property type="entry name" value="YVTN repeat-like/Quinoprotein amine dehydrogenase"/>
    <property type="match status" value="1"/>
</dbReference>
<name>A0AAJ8M1X5_9TREE</name>
<feature type="repeat" description="WD" evidence="3">
    <location>
        <begin position="387"/>
        <end position="430"/>
    </location>
</feature>
<dbReference type="PROSITE" id="PS50294">
    <property type="entry name" value="WD_REPEATS_REGION"/>
    <property type="match status" value="2"/>
</dbReference>
<dbReference type="InterPro" id="IPR001680">
    <property type="entry name" value="WD40_rpt"/>
</dbReference>
<dbReference type="Pfam" id="PF00400">
    <property type="entry name" value="WD40"/>
    <property type="match status" value="3"/>
</dbReference>
<dbReference type="PROSITE" id="PS00678">
    <property type="entry name" value="WD_REPEATS_1"/>
    <property type="match status" value="1"/>
</dbReference>
<evidence type="ECO:0000313" key="6">
    <source>
        <dbReference type="Proteomes" id="UP000094043"/>
    </source>
</evidence>
<evidence type="ECO:0000256" key="2">
    <source>
        <dbReference type="ARBA" id="ARBA00022737"/>
    </source>
</evidence>
<evidence type="ECO:0000259" key="4">
    <source>
        <dbReference type="Pfam" id="PF12894"/>
    </source>
</evidence>
<keyword evidence="6" id="KW-1185">Reference proteome</keyword>
<protein>
    <recommendedName>
        <fullName evidence="4">Anaphase-promoting complex subunit 4-like WD40 domain-containing protein</fullName>
    </recommendedName>
</protein>
<dbReference type="SUPFAM" id="SSF50978">
    <property type="entry name" value="WD40 repeat-like"/>
    <property type="match status" value="1"/>
</dbReference>
<dbReference type="InterPro" id="IPR051179">
    <property type="entry name" value="WD_repeat_multifunction"/>
</dbReference>
<accession>A0AAJ8M1X5</accession>
<dbReference type="Proteomes" id="UP000094043">
    <property type="component" value="Chromosome 6"/>
</dbReference>
<organism evidence="5 6">
    <name type="scientific">Cryptococcus depauperatus CBS 7841</name>
    <dbReference type="NCBI Taxonomy" id="1295531"/>
    <lineage>
        <taxon>Eukaryota</taxon>
        <taxon>Fungi</taxon>
        <taxon>Dikarya</taxon>
        <taxon>Basidiomycota</taxon>
        <taxon>Agaricomycotina</taxon>
        <taxon>Tremellomycetes</taxon>
        <taxon>Tremellales</taxon>
        <taxon>Cryptococcaceae</taxon>
        <taxon>Cryptococcus</taxon>
    </lineage>
</organism>
<dbReference type="PANTHER" id="PTHR19857">
    <property type="entry name" value="MITOCHONDRIAL DIVISION PROTEIN 1-RELATED"/>
    <property type="match status" value="1"/>
</dbReference>
<dbReference type="FunFam" id="2.130.10.10:FF:000513">
    <property type="entry name" value="Unplaced genomic scaffold supercont1.3, whole genome shotgun sequence"/>
    <property type="match status" value="1"/>
</dbReference>
<dbReference type="AlphaFoldDB" id="A0AAJ8M1X5"/>
<dbReference type="GeneID" id="91088995"/>
<dbReference type="KEGG" id="cdep:91088995"/>
<sequence length="468" mass="50865">MNLFNQLDHAEEDDFPLLREEDIDQVLEDDGERPVDLEEDGMVPRLGDHVEASFGKLEHPVVYKEKSEQDITWNKVALHQNNRSVFTLSLHPKFPNPPLAITGGEDDLGFIFCPVLFSNSTDAQSFTSKTFLPIRLTGHTDSVTAAAWSFDGEMIATGGMDGRVRFWRRGRKRRGKPLDDSVLNTIEGWRAWEFITNLETGSEINWLKWHPKGNVLAAGCEDASVWLWNLPSGDTLTVLSSHSMSCTSGLFPLPAKHLLTASLDSSLILWDPRTSTPVWKTNVFLPPESLNTDPSIHGITCIALSPRGDVLAAGSCSGPVKIISLAKGDILATLNAHKEGDSVEALAFIDLSGGSAVSGGKGLMCISCGTDGRGFIWDVATGRNRHEIRHGGPITSLSCHPSPNNHLFTTASTDSTVKTWDVRTGTLLATHHGHHGAVNEVAVAPFEDGLAIISAGDEGACMAWKIEY</sequence>
<dbReference type="SMART" id="SM00320">
    <property type="entry name" value="WD40"/>
    <property type="match status" value="8"/>
</dbReference>
<dbReference type="CDD" id="cd00200">
    <property type="entry name" value="WD40"/>
    <property type="match status" value="1"/>
</dbReference>
<proteinExistence type="predicted"/>
<evidence type="ECO:0000256" key="1">
    <source>
        <dbReference type="ARBA" id="ARBA00022574"/>
    </source>
</evidence>
<reference evidence="5" key="3">
    <citation type="submission" date="2024-01" db="EMBL/GenBank/DDBJ databases">
        <authorList>
            <person name="Coelho M.A."/>
            <person name="David-Palma M."/>
            <person name="Shea T."/>
            <person name="Sun S."/>
            <person name="Cuomo C.A."/>
            <person name="Heitman J."/>
        </authorList>
    </citation>
    <scope>NUCLEOTIDE SEQUENCE</scope>
    <source>
        <strain evidence="5">CBS 7841</strain>
    </source>
</reference>
<feature type="domain" description="Anaphase-promoting complex subunit 4-like WD40" evidence="4">
    <location>
        <begin position="187"/>
        <end position="245"/>
    </location>
</feature>
<feature type="repeat" description="WD" evidence="3">
    <location>
        <begin position="207"/>
        <end position="238"/>
    </location>
</feature>
<dbReference type="InterPro" id="IPR015943">
    <property type="entry name" value="WD40/YVTN_repeat-like_dom_sf"/>
</dbReference>
<reference evidence="5" key="2">
    <citation type="journal article" date="2022" name="Elife">
        <title>Obligate sexual reproduction of a homothallic fungus closely related to the Cryptococcus pathogenic species complex.</title>
        <authorList>
            <person name="Passer A.R."/>
            <person name="Clancey S.A."/>
            <person name="Shea T."/>
            <person name="David-Palma M."/>
            <person name="Averette A.F."/>
            <person name="Boekhout T."/>
            <person name="Porcel B.M."/>
            <person name="Nowrousian M."/>
            <person name="Cuomo C.A."/>
            <person name="Sun S."/>
            <person name="Heitman J."/>
            <person name="Coelho M.A."/>
        </authorList>
    </citation>
    <scope>NUCLEOTIDE SEQUENCE</scope>
    <source>
        <strain evidence="5">CBS 7841</strain>
    </source>
</reference>
<dbReference type="InterPro" id="IPR019775">
    <property type="entry name" value="WD40_repeat_CS"/>
</dbReference>
<dbReference type="RefSeq" id="XP_066070260.1">
    <property type="nucleotide sequence ID" value="XM_066214163.1"/>
</dbReference>